<dbReference type="InterPro" id="IPR036259">
    <property type="entry name" value="MFS_trans_sf"/>
</dbReference>
<dbReference type="InterPro" id="IPR052528">
    <property type="entry name" value="Sugar_transport-like"/>
</dbReference>
<dbReference type="RefSeq" id="WP_087938937.1">
    <property type="nucleotide sequence ID" value="NZ_FNAC01000014.1"/>
</dbReference>
<dbReference type="STRING" id="686796.SAMN04488104_101422"/>
<accession>A0A1G6RTG6</accession>
<evidence type="ECO:0000256" key="4">
    <source>
        <dbReference type="SAM" id="Phobius"/>
    </source>
</evidence>
<dbReference type="GO" id="GO:0022857">
    <property type="term" value="F:transmembrane transporter activity"/>
    <property type="evidence" value="ECO:0007669"/>
    <property type="project" value="InterPro"/>
</dbReference>
<feature type="transmembrane region" description="Helical" evidence="4">
    <location>
        <begin position="289"/>
        <end position="310"/>
    </location>
</feature>
<evidence type="ECO:0000256" key="2">
    <source>
        <dbReference type="ARBA" id="ARBA00022989"/>
    </source>
</evidence>
<reference evidence="6" key="1">
    <citation type="submission" date="2016-10" db="EMBL/GenBank/DDBJ databases">
        <authorList>
            <person name="Varghese N."/>
            <person name="Submissions S."/>
        </authorList>
    </citation>
    <scope>NUCLEOTIDE SEQUENCE [LARGE SCALE GENOMIC DNA]</scope>
    <source>
        <strain evidence="6">DSM 23095</strain>
    </source>
</reference>
<proteinExistence type="predicted"/>
<dbReference type="SUPFAM" id="SSF103473">
    <property type="entry name" value="MFS general substrate transporter"/>
    <property type="match status" value="1"/>
</dbReference>
<feature type="transmembrane region" description="Helical" evidence="4">
    <location>
        <begin position="258"/>
        <end position="277"/>
    </location>
</feature>
<dbReference type="EMBL" id="FNAC01000014">
    <property type="protein sequence ID" value="SDD07980.1"/>
    <property type="molecule type" value="Genomic_DNA"/>
</dbReference>
<evidence type="ECO:0000313" key="5">
    <source>
        <dbReference type="EMBL" id="SDD07980.1"/>
    </source>
</evidence>
<feature type="transmembrane region" description="Helical" evidence="4">
    <location>
        <begin position="104"/>
        <end position="124"/>
    </location>
</feature>
<keyword evidence="3 4" id="KW-0472">Membrane</keyword>
<feature type="transmembrane region" description="Helical" evidence="4">
    <location>
        <begin position="383"/>
        <end position="408"/>
    </location>
</feature>
<dbReference type="OrthoDB" id="1117124at2"/>
<name>A0A1G6RTG6_9BACT</name>
<feature type="transmembrane region" description="Helical" evidence="4">
    <location>
        <begin position="345"/>
        <end position="363"/>
    </location>
</feature>
<keyword evidence="6" id="KW-1185">Reference proteome</keyword>
<dbReference type="Pfam" id="PF07690">
    <property type="entry name" value="MFS_1"/>
    <property type="match status" value="1"/>
</dbReference>
<feature type="transmembrane region" description="Helical" evidence="4">
    <location>
        <begin position="171"/>
        <end position="191"/>
    </location>
</feature>
<feature type="transmembrane region" description="Helical" evidence="4">
    <location>
        <begin position="414"/>
        <end position="431"/>
    </location>
</feature>
<dbReference type="InterPro" id="IPR011701">
    <property type="entry name" value="MFS"/>
</dbReference>
<gene>
    <name evidence="5" type="ORF">SAMN04488104_101422</name>
</gene>
<dbReference type="Gene3D" id="1.20.1250.20">
    <property type="entry name" value="MFS general substrate transporter like domains"/>
    <property type="match status" value="2"/>
</dbReference>
<dbReference type="PANTHER" id="PTHR23526">
    <property type="entry name" value="INTEGRAL MEMBRANE TRANSPORT PROTEIN-RELATED"/>
    <property type="match status" value="1"/>
</dbReference>
<evidence type="ECO:0000256" key="1">
    <source>
        <dbReference type="ARBA" id="ARBA00022692"/>
    </source>
</evidence>
<dbReference type="Proteomes" id="UP000199060">
    <property type="component" value="Unassembled WGS sequence"/>
</dbReference>
<dbReference type="AlphaFoldDB" id="A0A1G6RTG6"/>
<evidence type="ECO:0000313" key="6">
    <source>
        <dbReference type="Proteomes" id="UP000199060"/>
    </source>
</evidence>
<sequence>MNSDLTEKVYDFITDEGEQRACEKISENACKEVPGNFLKNVASGGFSKLANQLFSTGTTLPWIFSALNVPSFLVGALVPIKDAGSLLPQLFVSAKIRSYSRRKWFWVIPSVFQGLCLLGMAWVVNSLEEFWAGFWILILLALFSMASGIASISFKDVLAKTVEKGKRGQLLAFRSSLGGVFTVLAGVFLFLQQEGKSEDVNYLFWLVIGGAACWMIAAAFFAGISEQPGATEGGRTPIKELKKGWQLWKTDANLRRFIMTRGLLMSVPLAQPFFVVIAQRELGSAVKNLGFLILAAGIGAVISSPFWGRFADRSSRKMMQTVSLLAVGSILLMFSFPFWSENFQSIYSFGFILLLHVMIYGGARLSRKTYLVDFAPEKERPLYVSLSNTMIGVFTLIAAVLGGLAQWIGSDGMLLFFAGLLLVAAWMSTRLREV</sequence>
<keyword evidence="1 4" id="KW-0812">Transmembrane</keyword>
<evidence type="ECO:0000256" key="3">
    <source>
        <dbReference type="ARBA" id="ARBA00023136"/>
    </source>
</evidence>
<feature type="transmembrane region" description="Helical" evidence="4">
    <location>
        <begin position="322"/>
        <end position="339"/>
    </location>
</feature>
<organism evidence="5 6">
    <name type="scientific">Algoriphagus faecimaris</name>
    <dbReference type="NCBI Taxonomy" id="686796"/>
    <lineage>
        <taxon>Bacteria</taxon>
        <taxon>Pseudomonadati</taxon>
        <taxon>Bacteroidota</taxon>
        <taxon>Cytophagia</taxon>
        <taxon>Cytophagales</taxon>
        <taxon>Cyclobacteriaceae</taxon>
        <taxon>Algoriphagus</taxon>
    </lineage>
</organism>
<feature type="transmembrane region" description="Helical" evidence="4">
    <location>
        <begin position="203"/>
        <end position="225"/>
    </location>
</feature>
<dbReference type="PANTHER" id="PTHR23526:SF2">
    <property type="entry name" value="MAJOR FACILITATOR SUPERFAMILY (MFS) PROFILE DOMAIN-CONTAINING PROTEIN"/>
    <property type="match status" value="1"/>
</dbReference>
<feature type="transmembrane region" description="Helical" evidence="4">
    <location>
        <begin position="130"/>
        <end position="150"/>
    </location>
</feature>
<keyword evidence="2 4" id="KW-1133">Transmembrane helix</keyword>
<protein>
    <submittedName>
        <fullName evidence="5">Predicted arabinose efflux permease, MFS family</fullName>
    </submittedName>
</protein>